<gene>
    <name evidence="3" type="ORF">J41TS4_03190</name>
</gene>
<dbReference type="InterPro" id="IPR055338">
    <property type="entry name" value="YqfX-like"/>
</dbReference>
<feature type="transmembrane region" description="Helical" evidence="2">
    <location>
        <begin position="117"/>
        <end position="135"/>
    </location>
</feature>
<organism evidence="3 4">
    <name type="scientific">Paenibacillus apis</name>
    <dbReference type="NCBI Taxonomy" id="1792174"/>
    <lineage>
        <taxon>Bacteria</taxon>
        <taxon>Bacillati</taxon>
        <taxon>Bacillota</taxon>
        <taxon>Bacilli</taxon>
        <taxon>Bacillales</taxon>
        <taxon>Paenibacillaceae</taxon>
        <taxon>Paenibacillus</taxon>
    </lineage>
</organism>
<feature type="compositionally biased region" description="Basic and acidic residues" evidence="1">
    <location>
        <begin position="23"/>
        <end position="40"/>
    </location>
</feature>
<evidence type="ECO:0000313" key="3">
    <source>
        <dbReference type="EMBL" id="GIO40561.1"/>
    </source>
</evidence>
<reference evidence="3" key="1">
    <citation type="submission" date="2021-03" db="EMBL/GenBank/DDBJ databases">
        <title>Antimicrobial resistance genes in bacteria isolated from Japanese honey, and their potential for conferring macrolide and lincosamide resistance in the American foulbrood pathogen Paenibacillus larvae.</title>
        <authorList>
            <person name="Okamoto M."/>
            <person name="Kumagai M."/>
            <person name="Kanamori H."/>
            <person name="Takamatsu D."/>
        </authorList>
    </citation>
    <scope>NUCLEOTIDE SEQUENCE</scope>
    <source>
        <strain evidence="3">J41TS4</strain>
    </source>
</reference>
<evidence type="ECO:0008006" key="5">
    <source>
        <dbReference type="Google" id="ProtNLM"/>
    </source>
</evidence>
<accession>A0A919XY30</accession>
<name>A0A919XY30_9BACL</name>
<keyword evidence="4" id="KW-1185">Reference proteome</keyword>
<dbReference type="RefSeq" id="WP_301624368.1">
    <property type="nucleotide sequence ID" value="NZ_BORS01000001.1"/>
</dbReference>
<dbReference type="PANTHER" id="PTHR40040">
    <property type="entry name" value="SMALL HYDROPHOBIC PROTEIN-RELATED"/>
    <property type="match status" value="1"/>
</dbReference>
<comment type="caution">
    <text evidence="3">The sequence shown here is derived from an EMBL/GenBank/DDBJ whole genome shotgun (WGS) entry which is preliminary data.</text>
</comment>
<dbReference type="PANTHER" id="PTHR40040:SF1">
    <property type="entry name" value="MEMBRANE PROTEIN"/>
    <property type="match status" value="1"/>
</dbReference>
<feature type="region of interest" description="Disordered" evidence="1">
    <location>
        <begin position="1"/>
        <end position="47"/>
    </location>
</feature>
<proteinExistence type="predicted"/>
<keyword evidence="2" id="KW-0472">Membrane</keyword>
<keyword evidence="2" id="KW-1133">Transmembrane helix</keyword>
<evidence type="ECO:0000256" key="2">
    <source>
        <dbReference type="SAM" id="Phobius"/>
    </source>
</evidence>
<evidence type="ECO:0000313" key="4">
    <source>
        <dbReference type="Proteomes" id="UP000678895"/>
    </source>
</evidence>
<sequence length="137" mass="14926">MDNLGPNDNSRKFDNSNSSDNSLKSRTDYPRMPHEEHNEEYAAEFAPTRTAFTETERQEINPDNAGAKGREAGKTVGYIGVGLGIASLFMWSIILGPIAAVLGFYAYSQGRKTSGAWAAGLGIVATLSYFVLIPFTR</sequence>
<feature type="transmembrane region" description="Helical" evidence="2">
    <location>
        <begin position="78"/>
        <end position="105"/>
    </location>
</feature>
<dbReference type="Proteomes" id="UP000678895">
    <property type="component" value="Unassembled WGS sequence"/>
</dbReference>
<evidence type="ECO:0000256" key="1">
    <source>
        <dbReference type="SAM" id="MobiDB-lite"/>
    </source>
</evidence>
<dbReference type="AlphaFoldDB" id="A0A919XY30"/>
<protein>
    <recommendedName>
        <fullName evidence="5">DUF4190 domain-containing protein</fullName>
    </recommendedName>
</protein>
<dbReference type="EMBL" id="BORS01000001">
    <property type="protein sequence ID" value="GIO40561.1"/>
    <property type="molecule type" value="Genomic_DNA"/>
</dbReference>
<keyword evidence="2" id="KW-0812">Transmembrane</keyword>